<dbReference type="GeneID" id="73351361"/>
<dbReference type="AlphaFoldDB" id="A0A9Q8SG88"/>
<dbReference type="EMBL" id="CP019472">
    <property type="protein sequence ID" value="UQC75932.1"/>
    <property type="molecule type" value="Genomic_DNA"/>
</dbReference>
<dbReference type="RefSeq" id="XP_049137575.1">
    <property type="nucleotide sequence ID" value="XM_049296351.1"/>
</dbReference>
<name>A0A9Q8SG88_9PEZI</name>
<dbReference type="Proteomes" id="UP000830671">
    <property type="component" value="Chromosome 10"/>
</dbReference>
<gene>
    <name evidence="1" type="ORF">CLUP02_17441</name>
</gene>
<evidence type="ECO:0000313" key="2">
    <source>
        <dbReference type="Proteomes" id="UP000830671"/>
    </source>
</evidence>
<proteinExistence type="predicted"/>
<keyword evidence="2" id="KW-1185">Reference proteome</keyword>
<organism evidence="1 2">
    <name type="scientific">Colletotrichum lupini</name>
    <dbReference type="NCBI Taxonomy" id="145971"/>
    <lineage>
        <taxon>Eukaryota</taxon>
        <taxon>Fungi</taxon>
        <taxon>Dikarya</taxon>
        <taxon>Ascomycota</taxon>
        <taxon>Pezizomycotina</taxon>
        <taxon>Sordariomycetes</taxon>
        <taxon>Hypocreomycetidae</taxon>
        <taxon>Glomerellales</taxon>
        <taxon>Glomerellaceae</taxon>
        <taxon>Colletotrichum</taxon>
        <taxon>Colletotrichum acutatum species complex</taxon>
    </lineage>
</organism>
<accession>A0A9Q8SG88</accession>
<reference evidence="1" key="1">
    <citation type="journal article" date="2021" name="Mol. Plant Microbe Interact.">
        <title>Complete Genome Sequence of the Plant-Pathogenic Fungus Colletotrichum lupini.</title>
        <authorList>
            <person name="Baroncelli R."/>
            <person name="Pensec F."/>
            <person name="Da Lio D."/>
            <person name="Boufleur T."/>
            <person name="Vicente I."/>
            <person name="Sarrocco S."/>
            <person name="Picot A."/>
            <person name="Baraldi E."/>
            <person name="Sukno S."/>
            <person name="Thon M."/>
            <person name="Le Floch G."/>
        </authorList>
    </citation>
    <scope>NUCLEOTIDE SEQUENCE</scope>
    <source>
        <strain evidence="1">IMI 504893</strain>
    </source>
</reference>
<evidence type="ECO:0000313" key="1">
    <source>
        <dbReference type="EMBL" id="UQC75932.1"/>
    </source>
</evidence>
<dbReference type="KEGG" id="clup:CLUP02_17441"/>
<protein>
    <submittedName>
        <fullName evidence="1">Uncharacterized protein</fullName>
    </submittedName>
</protein>
<sequence>MAVNGNAERSVSLPKLSVTSMTTSDARSIWSYLMHLVPAINEARRKSMYCTLSFAALDGMNHQVNVELRTIRAYSLVVTDPTTNPALIGLSMGERTGSRVFQWVWSPTAPSNPLAWLMGFGKQSLKSEIRLRGILVEELPIFILDSSAGPRHYPATGRRRSSKTDPDRHRNKSATFFFRLPHYVVHRFSGPTRCSSVRYAYLRAAGALRITNSPLRRGANVALHDTMYNMAAHGSSGLETSGIKKMLVSWPTGGRKPSTHRLDQGPPDEIHRVNNFRDRIGIRSR</sequence>